<comment type="caution">
    <text evidence="1">The sequence shown here is derived from an EMBL/GenBank/DDBJ whole genome shotgun (WGS) entry which is preliminary data.</text>
</comment>
<keyword evidence="2" id="KW-1185">Reference proteome</keyword>
<dbReference type="RefSeq" id="WP_348864170.1">
    <property type="nucleotide sequence ID" value="NZ_JBEAAL010000020.1"/>
</dbReference>
<sequence>MSADPAQLLTIDDELRWAVEAELAWHDGDAKAAIADLIKDRQHLRQQLELSDFAGSKGFSRGWRPSYERQG</sequence>
<evidence type="ECO:0000313" key="2">
    <source>
        <dbReference type="Proteomes" id="UP001496627"/>
    </source>
</evidence>
<evidence type="ECO:0008006" key="3">
    <source>
        <dbReference type="Google" id="ProtNLM"/>
    </source>
</evidence>
<reference evidence="1 2" key="1">
    <citation type="submission" date="2024-05" db="EMBL/GenBank/DDBJ databases">
        <title>Neorhizobium sp. Rsf11, a plant growth promoting and heavy metal resistant PAH-degrader.</title>
        <authorList>
            <person name="Golubev S.N."/>
            <person name="Muratova A.Y."/>
            <person name="Markelova M.I."/>
        </authorList>
    </citation>
    <scope>NUCLEOTIDE SEQUENCE [LARGE SCALE GENOMIC DNA]</scope>
    <source>
        <strain evidence="1 2">Rsf11</strain>
    </source>
</reference>
<name>A0ABV0M8L7_9HYPH</name>
<protein>
    <recommendedName>
        <fullName evidence="3">Dehydrogenase</fullName>
    </recommendedName>
</protein>
<organism evidence="1 2">
    <name type="scientific">Neorhizobium phenanthreniclasticum</name>
    <dbReference type="NCBI Taxonomy" id="3157917"/>
    <lineage>
        <taxon>Bacteria</taxon>
        <taxon>Pseudomonadati</taxon>
        <taxon>Pseudomonadota</taxon>
        <taxon>Alphaproteobacteria</taxon>
        <taxon>Hyphomicrobiales</taxon>
        <taxon>Rhizobiaceae</taxon>
        <taxon>Rhizobium/Agrobacterium group</taxon>
        <taxon>Neorhizobium</taxon>
    </lineage>
</organism>
<evidence type="ECO:0000313" key="1">
    <source>
        <dbReference type="EMBL" id="MEQ1407796.1"/>
    </source>
</evidence>
<proteinExistence type="predicted"/>
<dbReference type="Proteomes" id="UP001496627">
    <property type="component" value="Unassembled WGS sequence"/>
</dbReference>
<gene>
    <name evidence="1" type="ORF">ABK249_23015</name>
</gene>
<dbReference type="EMBL" id="JBEAAL010000020">
    <property type="protein sequence ID" value="MEQ1407796.1"/>
    <property type="molecule type" value="Genomic_DNA"/>
</dbReference>
<accession>A0ABV0M8L7</accession>